<evidence type="ECO:0000313" key="4">
    <source>
        <dbReference type="Proteomes" id="UP000430692"/>
    </source>
</evidence>
<keyword evidence="3" id="KW-0540">Nuclease</keyword>
<dbReference type="GO" id="GO:0009307">
    <property type="term" value="P:DNA restriction-modification system"/>
    <property type="evidence" value="ECO:0007669"/>
    <property type="project" value="UniProtKB-KW"/>
</dbReference>
<keyword evidence="1" id="KW-0680">Restriction system</keyword>
<gene>
    <name evidence="3" type="ORF">GSM42_13845</name>
</gene>
<dbReference type="GO" id="GO:0004519">
    <property type="term" value="F:endonuclease activity"/>
    <property type="evidence" value="ECO:0007669"/>
    <property type="project" value="UniProtKB-KW"/>
</dbReference>
<dbReference type="RefSeq" id="WP_160802127.1">
    <property type="nucleotide sequence ID" value="NZ_WUUL01000009.1"/>
</dbReference>
<name>A0A6I4VT77_9BACL</name>
<proteinExistence type="predicted"/>
<dbReference type="InterPro" id="IPR052021">
    <property type="entry name" value="Type-I_RS_S_subunit"/>
</dbReference>
<dbReference type="InterPro" id="IPR044946">
    <property type="entry name" value="Restrct_endonuc_typeI_TRD_sf"/>
</dbReference>
<dbReference type="SUPFAM" id="SSF53335">
    <property type="entry name" value="S-adenosyl-L-methionine-dependent methyltransferases"/>
    <property type="match status" value="1"/>
</dbReference>
<comment type="caution">
    <text evidence="3">The sequence shown here is derived from an EMBL/GenBank/DDBJ whole genome shotgun (WGS) entry which is preliminary data.</text>
</comment>
<dbReference type="Proteomes" id="UP000430692">
    <property type="component" value="Unassembled WGS sequence"/>
</dbReference>
<dbReference type="Gene3D" id="3.40.50.150">
    <property type="entry name" value="Vaccinia Virus protein VP39"/>
    <property type="match status" value="1"/>
</dbReference>
<dbReference type="PANTHER" id="PTHR30408:SF12">
    <property type="entry name" value="TYPE I RESTRICTION ENZYME MJAVIII SPECIFICITY SUBUNIT"/>
    <property type="match status" value="1"/>
</dbReference>
<dbReference type="EMBL" id="WUUL01000009">
    <property type="protein sequence ID" value="MXQ54777.1"/>
    <property type="molecule type" value="Genomic_DNA"/>
</dbReference>
<organism evidence="3 4">
    <name type="scientific">Shimazuella alba</name>
    <dbReference type="NCBI Taxonomy" id="2690964"/>
    <lineage>
        <taxon>Bacteria</taxon>
        <taxon>Bacillati</taxon>
        <taxon>Bacillota</taxon>
        <taxon>Bacilli</taxon>
        <taxon>Bacillales</taxon>
        <taxon>Thermoactinomycetaceae</taxon>
        <taxon>Shimazuella</taxon>
    </lineage>
</organism>
<accession>A0A6I4VT77</accession>
<dbReference type="PANTHER" id="PTHR30408">
    <property type="entry name" value="TYPE-1 RESTRICTION ENZYME ECOKI SPECIFICITY PROTEIN"/>
    <property type="match status" value="1"/>
</dbReference>
<dbReference type="SUPFAM" id="SSF116734">
    <property type="entry name" value="DNA methylase specificity domain"/>
    <property type="match status" value="1"/>
</dbReference>
<evidence type="ECO:0000256" key="2">
    <source>
        <dbReference type="ARBA" id="ARBA00023125"/>
    </source>
</evidence>
<keyword evidence="3" id="KW-0255">Endonuclease</keyword>
<sequence length="530" mass="61721">MPAHIQHSARTFMDLLRQYQIYYPDDIAQELLRVHLTKRIVEENKKPFDAKSVYTTMQTLHLDLFGGDKEMFWECFQAGYELDFYETLLHIYQDDRTGVVIVPDQVTEAFSERISLIQPKRILIPEAHKFLRGLFEMVHQYLYCEFVLLAESYLHQQLLHFLFRDCSHVQVQVASLYSLLELEPFDFILALPAFGRKSDVESERFITRESEGVAVENLLDLLDEDGELTIILPARFTFSGGSFAKLRKEISRHYGVSGIYTLPSGTLRPFTMMKTYVAHMGRERVDEVKVGEFRLVQNRFQAVDLVSLSDEDFEKREDWRIELILSDQEMSKSRIGKESQLPTVRLSEKATLFRGKSILKSHIQPTGEIEVLNISNMEDGQINWDALDRIHEDFVKVQRYALKQYDLVLTCRGTVNKVAVVQNANPRVIASANIIAVRFADDPKLWSNYVKIFLETPAGLHMLQSFQRGTTVMNINPTDLGEMQIPMLPKDEMEQLVEKYIQEQQIYHSTILRAKARWDEQKKSIYQKWQ</sequence>
<reference evidence="3 4" key="1">
    <citation type="submission" date="2019-12" db="EMBL/GenBank/DDBJ databases">
        <title>Whole-genome analyses of novel actinobacteria.</title>
        <authorList>
            <person name="Sahin N."/>
            <person name="Saygin H."/>
        </authorList>
    </citation>
    <scope>NUCLEOTIDE SEQUENCE [LARGE SCALE GENOMIC DNA]</scope>
    <source>
        <strain evidence="3 4">KC615</strain>
    </source>
</reference>
<keyword evidence="4" id="KW-1185">Reference proteome</keyword>
<dbReference type="InterPro" id="IPR029063">
    <property type="entry name" value="SAM-dependent_MTases_sf"/>
</dbReference>
<keyword evidence="2" id="KW-0238">DNA-binding</keyword>
<evidence type="ECO:0000313" key="3">
    <source>
        <dbReference type="EMBL" id="MXQ54777.1"/>
    </source>
</evidence>
<protein>
    <submittedName>
        <fullName evidence="3">Restriction endonuclease subunit M/S</fullName>
    </submittedName>
</protein>
<dbReference type="Gene3D" id="3.90.220.20">
    <property type="entry name" value="DNA methylase specificity domains"/>
    <property type="match status" value="1"/>
</dbReference>
<evidence type="ECO:0000256" key="1">
    <source>
        <dbReference type="ARBA" id="ARBA00022747"/>
    </source>
</evidence>
<dbReference type="AlphaFoldDB" id="A0A6I4VT77"/>
<keyword evidence="3" id="KW-0378">Hydrolase</keyword>
<dbReference type="GO" id="GO:0003677">
    <property type="term" value="F:DNA binding"/>
    <property type="evidence" value="ECO:0007669"/>
    <property type="project" value="UniProtKB-KW"/>
</dbReference>